<organism evidence="1">
    <name type="scientific">Ananas comosus var. bracteatus</name>
    <name type="common">red pineapple</name>
    <dbReference type="NCBI Taxonomy" id="296719"/>
    <lineage>
        <taxon>Eukaryota</taxon>
        <taxon>Viridiplantae</taxon>
        <taxon>Streptophyta</taxon>
        <taxon>Embryophyta</taxon>
        <taxon>Tracheophyta</taxon>
        <taxon>Spermatophyta</taxon>
        <taxon>Magnoliopsida</taxon>
        <taxon>Liliopsida</taxon>
        <taxon>Poales</taxon>
        <taxon>Bromeliaceae</taxon>
        <taxon>Bromelioideae</taxon>
        <taxon>Ananas</taxon>
    </lineage>
</organism>
<dbReference type="AlphaFoldDB" id="A0A6V7NSU9"/>
<proteinExistence type="predicted"/>
<accession>A0A6V7NSU9</accession>
<evidence type="ECO:0000313" key="1">
    <source>
        <dbReference type="EMBL" id="CAD1821386.1"/>
    </source>
</evidence>
<sequence length="167" mass="17552">MAASPTPSSSSTLLEIIIISAEDLRVGRHGRPVEKDAFVTVRTGPAMRRRPRSTATAGAAPRGTSGFWWGFRAPRGRYASRSGAGSSRAGGPGPCPCGGGGGSAGGGVFAWPGRVPAPFELQVEGWRGEEEWDREFFCHVVMGYPVVGSCGGRQILNSFISKCIVKV</sequence>
<protein>
    <submittedName>
        <fullName evidence="1">Uncharacterized protein</fullName>
    </submittedName>
</protein>
<gene>
    <name evidence="1" type="ORF">CB5_LOCUS4597</name>
</gene>
<name>A0A6V7NSU9_ANACO</name>
<dbReference type="EMBL" id="LR862141">
    <property type="protein sequence ID" value="CAD1821386.1"/>
    <property type="molecule type" value="Genomic_DNA"/>
</dbReference>
<reference evidence="1" key="1">
    <citation type="submission" date="2020-07" db="EMBL/GenBank/DDBJ databases">
        <authorList>
            <person name="Lin J."/>
        </authorList>
    </citation>
    <scope>NUCLEOTIDE SEQUENCE</scope>
</reference>